<keyword evidence="1" id="KW-1133">Transmembrane helix</keyword>
<protein>
    <submittedName>
        <fullName evidence="2">Lipid A core-O-antigen ligase</fullName>
    </submittedName>
</protein>
<keyword evidence="2" id="KW-0436">Ligase</keyword>
<feature type="transmembrane region" description="Helical" evidence="1">
    <location>
        <begin position="219"/>
        <end position="238"/>
    </location>
</feature>
<comment type="caution">
    <text evidence="2">The sequence shown here is derived from an EMBL/GenBank/DDBJ whole genome shotgun (WGS) entry which is preliminary data.</text>
</comment>
<proteinExistence type="predicted"/>
<feature type="transmembrane region" description="Helical" evidence="1">
    <location>
        <begin position="250"/>
        <end position="268"/>
    </location>
</feature>
<dbReference type="STRING" id="1457154.CAPSK01_000032"/>
<keyword evidence="1" id="KW-0472">Membrane</keyword>
<feature type="transmembrane region" description="Helical" evidence="1">
    <location>
        <begin position="6"/>
        <end position="31"/>
    </location>
</feature>
<feature type="transmembrane region" description="Helical" evidence="1">
    <location>
        <begin position="302"/>
        <end position="320"/>
    </location>
</feature>
<organism evidence="2 3">
    <name type="scientific">Candidatus Accumulibacter vicinus</name>
    <dbReference type="NCBI Taxonomy" id="2954382"/>
    <lineage>
        <taxon>Bacteria</taxon>
        <taxon>Pseudomonadati</taxon>
        <taxon>Pseudomonadota</taxon>
        <taxon>Betaproteobacteria</taxon>
        <taxon>Candidatus Accumulibacter</taxon>
    </lineage>
</organism>
<feature type="transmembrane region" description="Helical" evidence="1">
    <location>
        <begin position="370"/>
        <end position="392"/>
    </location>
</feature>
<reference evidence="2 3" key="1">
    <citation type="submission" date="2014-07" db="EMBL/GenBank/DDBJ databases">
        <title>Expanding our view of genomic diversity in Candidatus Accumulibacter clades.</title>
        <authorList>
            <person name="Skennerton C.T."/>
            <person name="Barr J.J."/>
            <person name="Slater F.R."/>
            <person name="Bond P.L."/>
            <person name="Tyson G.W."/>
        </authorList>
    </citation>
    <scope>NUCLEOTIDE SEQUENCE [LARGE SCALE GENOMIC DNA]</scope>
    <source>
        <strain evidence="3">SK-01</strain>
    </source>
</reference>
<feature type="transmembrane region" description="Helical" evidence="1">
    <location>
        <begin position="172"/>
        <end position="189"/>
    </location>
</feature>
<dbReference type="AlphaFoldDB" id="A0A084Y653"/>
<dbReference type="GO" id="GO:0016874">
    <property type="term" value="F:ligase activity"/>
    <property type="evidence" value="ECO:0007669"/>
    <property type="project" value="UniProtKB-KW"/>
</dbReference>
<feature type="transmembrane region" description="Helical" evidence="1">
    <location>
        <begin position="111"/>
        <end position="133"/>
    </location>
</feature>
<dbReference type="RefSeq" id="WP_273702777.1">
    <property type="nucleotide sequence ID" value="NZ_JDSS02000002.1"/>
</dbReference>
<accession>A0A084Y653</accession>
<evidence type="ECO:0000313" key="2">
    <source>
        <dbReference type="EMBL" id="KFB70197.1"/>
    </source>
</evidence>
<feature type="transmembrane region" description="Helical" evidence="1">
    <location>
        <begin position="347"/>
        <end position="364"/>
    </location>
</feature>
<dbReference type="EMBL" id="JDSS02000002">
    <property type="protein sequence ID" value="KFB70197.1"/>
    <property type="molecule type" value="Genomic_DNA"/>
</dbReference>
<feature type="transmembrane region" description="Helical" evidence="1">
    <location>
        <begin position="84"/>
        <end position="105"/>
    </location>
</feature>
<dbReference type="Proteomes" id="UP000019812">
    <property type="component" value="Unassembled WGS sequence"/>
</dbReference>
<evidence type="ECO:0000313" key="3">
    <source>
        <dbReference type="Proteomes" id="UP000019812"/>
    </source>
</evidence>
<feature type="transmembrane region" description="Helical" evidence="1">
    <location>
        <begin position="274"/>
        <end position="290"/>
    </location>
</feature>
<feature type="transmembrane region" description="Helical" evidence="1">
    <location>
        <begin position="196"/>
        <end position="213"/>
    </location>
</feature>
<feature type="transmembrane region" description="Helical" evidence="1">
    <location>
        <begin position="140"/>
        <end position="160"/>
    </location>
</feature>
<keyword evidence="1" id="KW-0812">Transmembrane</keyword>
<feature type="transmembrane region" description="Helical" evidence="1">
    <location>
        <begin position="326"/>
        <end position="342"/>
    </location>
</feature>
<evidence type="ECO:0000256" key="1">
    <source>
        <dbReference type="SAM" id="Phobius"/>
    </source>
</evidence>
<sequence length="398" mass="43495">MMSWLILLLVLLFVIGGGWWGWPLVAALFGVRHVTDKPGALGKITELMRTYDITPDEVAVAYRDPSLMQAAPARRSGGEIAKTLFTYLGAIFILAGISTYIGMFWNRMGSVMRVLVTLGVGYTLLIVLISALHEKKFPKLILPLALASVIMLTSGWFVFIHEVFPRGDNWRLAALSVFGLMALHQGVLFRQYAQTVLAFTALLFVYAFLQVGLDMLDVSPGLSAIILGGSLFLVATELEKSPHRSLSEFAFLIALCWLNAGIFDRVAIASTPNWAVFLTGMSIMSAAYGLEKGGRQNRLAGLGTLIGSAMAYTGLFDLVYKTVVEPAFFAVTASMLYACVLLQSRALLLTTVIAMLSYIGYFTTQHFVDSLGWPISLVLMGVAFMGVSALAMRVKRQM</sequence>
<name>A0A084Y653_9PROT</name>
<gene>
    <name evidence="2" type="ORF">CAPSK01_000032</name>
</gene>